<keyword evidence="1" id="KW-0812">Transmembrane</keyword>
<keyword evidence="3" id="KW-1185">Reference proteome</keyword>
<proteinExistence type="predicted"/>
<protein>
    <submittedName>
        <fullName evidence="2">Putative membrane protein</fullName>
    </submittedName>
</protein>
<dbReference type="EMBL" id="JACHND010000001">
    <property type="protein sequence ID" value="MBB4704141.1"/>
    <property type="molecule type" value="Genomic_DNA"/>
</dbReference>
<feature type="transmembrane region" description="Helical" evidence="1">
    <location>
        <begin position="51"/>
        <end position="75"/>
    </location>
</feature>
<dbReference type="AlphaFoldDB" id="A0A7W7GEL6"/>
<dbReference type="Proteomes" id="UP000542210">
    <property type="component" value="Unassembled WGS sequence"/>
</dbReference>
<sequence>MEAFRQAALVAATVATGLVAGLFYAYACSVMPALRRTDDRTFILVMRRINVAILNGWFAAGFAGAPLLTAAALVLHLGEEHRGTLPWIVAALLVYGVMLAVTFGVNIPLNNELEAAGEPDGIADPAAVRARFESRWVRWNVVRALTSTAALGLLAWALIMHGPAGAS</sequence>
<reference evidence="2 3" key="1">
    <citation type="submission" date="2020-08" db="EMBL/GenBank/DDBJ databases">
        <title>Sequencing the genomes of 1000 actinobacteria strains.</title>
        <authorList>
            <person name="Klenk H.-P."/>
        </authorList>
    </citation>
    <scope>NUCLEOTIDE SEQUENCE [LARGE SCALE GENOMIC DNA]</scope>
    <source>
        <strain evidence="2 3">DSM 45784</strain>
    </source>
</reference>
<name>A0A7W7GEL6_9ACTN</name>
<evidence type="ECO:0000256" key="1">
    <source>
        <dbReference type="SAM" id="Phobius"/>
    </source>
</evidence>
<organism evidence="2 3">
    <name type="scientific">Sphaerisporangium siamense</name>
    <dbReference type="NCBI Taxonomy" id="795645"/>
    <lineage>
        <taxon>Bacteria</taxon>
        <taxon>Bacillati</taxon>
        <taxon>Actinomycetota</taxon>
        <taxon>Actinomycetes</taxon>
        <taxon>Streptosporangiales</taxon>
        <taxon>Streptosporangiaceae</taxon>
        <taxon>Sphaerisporangium</taxon>
    </lineage>
</organism>
<gene>
    <name evidence="2" type="ORF">BJ982_005685</name>
</gene>
<evidence type="ECO:0000313" key="3">
    <source>
        <dbReference type="Proteomes" id="UP000542210"/>
    </source>
</evidence>
<feature type="transmembrane region" description="Helical" evidence="1">
    <location>
        <begin position="87"/>
        <end position="109"/>
    </location>
</feature>
<feature type="transmembrane region" description="Helical" evidence="1">
    <location>
        <begin position="141"/>
        <end position="159"/>
    </location>
</feature>
<dbReference type="InterPro" id="IPR013901">
    <property type="entry name" value="Anthrone_oxy"/>
</dbReference>
<evidence type="ECO:0000313" key="2">
    <source>
        <dbReference type="EMBL" id="MBB4704141.1"/>
    </source>
</evidence>
<dbReference type="RefSeq" id="WP_184885003.1">
    <property type="nucleotide sequence ID" value="NZ_BOOV01000002.1"/>
</dbReference>
<keyword evidence="1" id="KW-0472">Membrane</keyword>
<keyword evidence="1" id="KW-1133">Transmembrane helix</keyword>
<dbReference type="Pfam" id="PF08592">
    <property type="entry name" value="Anthrone_oxy"/>
    <property type="match status" value="1"/>
</dbReference>
<comment type="caution">
    <text evidence="2">The sequence shown here is derived from an EMBL/GenBank/DDBJ whole genome shotgun (WGS) entry which is preliminary data.</text>
</comment>
<accession>A0A7W7GEL6</accession>